<dbReference type="PANTHER" id="PTHR42841">
    <property type="entry name" value="AMINE OXIDASE"/>
    <property type="match status" value="1"/>
</dbReference>
<accession>A0ABP8YQ76</accession>
<evidence type="ECO:0000313" key="2">
    <source>
        <dbReference type="EMBL" id="GAA4735027.1"/>
    </source>
</evidence>
<evidence type="ECO:0000313" key="3">
    <source>
        <dbReference type="Proteomes" id="UP001500121"/>
    </source>
</evidence>
<organism evidence="2 3">
    <name type="scientific">Amnibacterium soli</name>
    <dbReference type="NCBI Taxonomy" id="1282736"/>
    <lineage>
        <taxon>Bacteria</taxon>
        <taxon>Bacillati</taxon>
        <taxon>Actinomycetota</taxon>
        <taxon>Actinomycetes</taxon>
        <taxon>Micrococcales</taxon>
        <taxon>Microbacteriaceae</taxon>
        <taxon>Amnibacterium</taxon>
    </lineage>
</organism>
<dbReference type="Gene3D" id="3.50.50.60">
    <property type="entry name" value="FAD/NAD(P)-binding domain"/>
    <property type="match status" value="1"/>
</dbReference>
<dbReference type="Pfam" id="PF01593">
    <property type="entry name" value="Amino_oxidase"/>
    <property type="match status" value="1"/>
</dbReference>
<sequence length="408" mass="42490">MRAQEADVLIVGAGLAGLAAALRLTAAGRGVRVLEASDAPGGRVRSDRVDGFTVDRGFQVVNTAYPELRRLGVRAQLDLRELVRGALLRDASGLHLVADPRQVPRGALGVVSAPLGTAVQRALLGAFLAGATAVPTSRLPRARDRELREALARWGVRGAPVDHFLRPFLQGVLLERDLTTSSRFAEFVLRSFALGRTGVPATGVGALPALLADRLPVGTIEYGARVEAVRPGEVDVAGSGTRAAEAVVVAADPVTASRLLGLPTPVMHSVTTVWHAVPAPPTRLPVIALDTEGGPVANSVVMSNASPDYSADGRALIASSVLAPEPIPDRLLRSTLARIWGVGTAGWQEVAVTRVPEALPALPGGSPLRKPVRLAEGLYVAGDHRDTPSSEGALVSGRRAADAYLAGR</sequence>
<name>A0ABP8YQ76_9MICO</name>
<dbReference type="InterPro" id="IPR002937">
    <property type="entry name" value="Amino_oxidase"/>
</dbReference>
<dbReference type="InterPro" id="IPR036188">
    <property type="entry name" value="FAD/NAD-bd_sf"/>
</dbReference>
<protein>
    <submittedName>
        <fullName evidence="2">NAD(P)/FAD-dependent oxidoreductase</fullName>
    </submittedName>
</protein>
<reference evidence="3" key="1">
    <citation type="journal article" date="2019" name="Int. J. Syst. Evol. Microbiol.">
        <title>The Global Catalogue of Microorganisms (GCM) 10K type strain sequencing project: providing services to taxonomists for standard genome sequencing and annotation.</title>
        <authorList>
            <consortium name="The Broad Institute Genomics Platform"/>
            <consortium name="The Broad Institute Genome Sequencing Center for Infectious Disease"/>
            <person name="Wu L."/>
            <person name="Ma J."/>
        </authorList>
    </citation>
    <scope>NUCLEOTIDE SEQUENCE [LARGE SCALE GENOMIC DNA]</scope>
    <source>
        <strain evidence="3">JCM 19015</strain>
    </source>
</reference>
<comment type="caution">
    <text evidence="2">The sequence shown here is derived from an EMBL/GenBank/DDBJ whole genome shotgun (WGS) entry which is preliminary data.</text>
</comment>
<proteinExistence type="predicted"/>
<dbReference type="RefSeq" id="WP_345478930.1">
    <property type="nucleotide sequence ID" value="NZ_BAABLP010000001.1"/>
</dbReference>
<gene>
    <name evidence="2" type="ORF">GCM10025783_00940</name>
</gene>
<evidence type="ECO:0000259" key="1">
    <source>
        <dbReference type="Pfam" id="PF01593"/>
    </source>
</evidence>
<dbReference type="Proteomes" id="UP001500121">
    <property type="component" value="Unassembled WGS sequence"/>
</dbReference>
<feature type="domain" description="Amine oxidase" evidence="1">
    <location>
        <begin position="15"/>
        <end position="403"/>
    </location>
</feature>
<dbReference type="EMBL" id="BAABLP010000001">
    <property type="protein sequence ID" value="GAA4735027.1"/>
    <property type="molecule type" value="Genomic_DNA"/>
</dbReference>
<keyword evidence="3" id="KW-1185">Reference proteome</keyword>
<dbReference type="SUPFAM" id="SSF51905">
    <property type="entry name" value="FAD/NAD(P)-binding domain"/>
    <property type="match status" value="1"/>
</dbReference>